<evidence type="ECO:0000313" key="3">
    <source>
        <dbReference type="Proteomes" id="UP000262325"/>
    </source>
</evidence>
<dbReference type="GO" id="GO:0070300">
    <property type="term" value="F:phosphatidic acid binding"/>
    <property type="evidence" value="ECO:0007669"/>
    <property type="project" value="TreeGrafter"/>
</dbReference>
<dbReference type="GO" id="GO:0005525">
    <property type="term" value="F:GTP binding"/>
    <property type="evidence" value="ECO:0007669"/>
    <property type="project" value="TreeGrafter"/>
</dbReference>
<dbReference type="Proteomes" id="UP000262325">
    <property type="component" value="Unassembled WGS sequence"/>
</dbReference>
<comment type="caution">
    <text evidence="2">The sequence shown here is derived from an EMBL/GenBank/DDBJ whole genome shotgun (WGS) entry which is preliminary data.</text>
</comment>
<evidence type="ECO:0000259" key="1">
    <source>
        <dbReference type="Pfam" id="PF13521"/>
    </source>
</evidence>
<gene>
    <name evidence="2" type="ORF">DHM44_03830</name>
</gene>
<dbReference type="SUPFAM" id="SSF52540">
    <property type="entry name" value="P-loop containing nucleoside triphosphate hydrolases"/>
    <property type="match status" value="1"/>
</dbReference>
<feature type="domain" description="NadR/Ttd14 AAA" evidence="1">
    <location>
        <begin position="6"/>
        <end position="174"/>
    </location>
</feature>
<dbReference type="EMBL" id="DPPF01000078">
    <property type="protein sequence ID" value="HCW92792.1"/>
    <property type="molecule type" value="Genomic_DNA"/>
</dbReference>
<dbReference type="GO" id="GO:0035091">
    <property type="term" value="F:phosphatidylinositol binding"/>
    <property type="evidence" value="ECO:0007669"/>
    <property type="project" value="TreeGrafter"/>
</dbReference>
<dbReference type="InterPro" id="IPR053227">
    <property type="entry name" value="TRPL-trafficking_regulator"/>
</dbReference>
<protein>
    <recommendedName>
        <fullName evidence="1">NadR/Ttd14 AAA domain-containing protein</fullName>
    </recommendedName>
</protein>
<dbReference type="InterPro" id="IPR027417">
    <property type="entry name" value="P-loop_NTPase"/>
</dbReference>
<organism evidence="2 3">
    <name type="scientific">Flexistipes sinusarabici</name>
    <dbReference type="NCBI Taxonomy" id="2352"/>
    <lineage>
        <taxon>Bacteria</taxon>
        <taxon>Pseudomonadati</taxon>
        <taxon>Deferribacterota</taxon>
        <taxon>Deferribacteres</taxon>
        <taxon>Deferribacterales</taxon>
        <taxon>Flexistipitaceae</taxon>
        <taxon>Flexistipes</taxon>
    </lineage>
</organism>
<dbReference type="InterPro" id="IPR038727">
    <property type="entry name" value="NadR/Ttd14_AAA_dom"/>
</dbReference>
<dbReference type="PANTHER" id="PTHR34932">
    <property type="entry name" value="TRPL TRANSLOCATION DEFECT PROTEIN 14"/>
    <property type="match status" value="1"/>
</dbReference>
<dbReference type="AlphaFoldDB" id="A0A3D5QCA2"/>
<reference evidence="2 3" key="1">
    <citation type="journal article" date="2018" name="Nat. Biotechnol.">
        <title>A standardized bacterial taxonomy based on genome phylogeny substantially revises the tree of life.</title>
        <authorList>
            <person name="Parks D.H."/>
            <person name="Chuvochina M."/>
            <person name="Waite D.W."/>
            <person name="Rinke C."/>
            <person name="Skarshewski A."/>
            <person name="Chaumeil P.A."/>
            <person name="Hugenholtz P."/>
        </authorList>
    </citation>
    <scope>NUCLEOTIDE SEQUENCE [LARGE SCALE GENOMIC DNA]</scope>
    <source>
        <strain evidence="2">UBA8672</strain>
    </source>
</reference>
<evidence type="ECO:0000313" key="2">
    <source>
        <dbReference type="EMBL" id="HCW92792.1"/>
    </source>
</evidence>
<accession>A0A3D5QCA2</accession>
<proteinExistence type="predicted"/>
<dbReference type="PANTHER" id="PTHR34932:SF1">
    <property type="entry name" value="TRPL TRANSLOCATION DEFECT PROTEIN 14"/>
    <property type="match status" value="1"/>
</dbReference>
<dbReference type="Gene3D" id="3.40.50.300">
    <property type="entry name" value="P-loop containing nucleotide triphosphate hydrolases"/>
    <property type="match status" value="1"/>
</dbReference>
<dbReference type="Pfam" id="PF13521">
    <property type="entry name" value="AAA_28"/>
    <property type="match status" value="1"/>
</dbReference>
<sequence>MSPPLKIVVTGGPCAGKTTIIPKIEKELKKRGFNALILPEVPTLFSNMGFKLGPENPHISEIQKLMFRTQLYFEDQMSRLCSGDPYTVILLDRGLLDYWTYTPVETWAECLEEAKIGTNDLFSRYDFVLFLDSVAVSSERYYELVKFSNTARFEDAKQAKRNNAKLLQIWSKHPSFSHFSPNESLDKKISKIIGYVEKKMKNKL</sequence>
<name>A0A3D5QCA2_FLESI</name>